<feature type="transmembrane region" description="Helical" evidence="2">
    <location>
        <begin position="245"/>
        <end position="267"/>
    </location>
</feature>
<proteinExistence type="predicted"/>
<evidence type="ECO:0000313" key="3">
    <source>
        <dbReference type="EMBL" id="MBV7672167.1"/>
    </source>
</evidence>
<feature type="transmembrane region" description="Helical" evidence="2">
    <location>
        <begin position="349"/>
        <end position="369"/>
    </location>
</feature>
<dbReference type="PANTHER" id="PTHR36840">
    <property type="entry name" value="BLL5714 PROTEIN"/>
    <property type="match status" value="1"/>
</dbReference>
<name>A0ABS6TV47_STRHA</name>
<gene>
    <name evidence="3" type="ORF">STHAL_22220</name>
</gene>
<keyword evidence="2" id="KW-1133">Transmembrane helix</keyword>
<evidence type="ECO:0000313" key="4">
    <source>
        <dbReference type="Proteomes" id="UP000735541"/>
    </source>
</evidence>
<keyword evidence="2" id="KW-0472">Membrane</keyword>
<feature type="region of interest" description="Disordered" evidence="1">
    <location>
        <begin position="395"/>
        <end position="419"/>
    </location>
</feature>
<comment type="caution">
    <text evidence="3">The sequence shown here is derived from an EMBL/GenBank/DDBJ whole genome shotgun (WGS) entry which is preliminary data.</text>
</comment>
<evidence type="ECO:0000256" key="2">
    <source>
        <dbReference type="SAM" id="Phobius"/>
    </source>
</evidence>
<evidence type="ECO:0000256" key="1">
    <source>
        <dbReference type="SAM" id="MobiDB-lite"/>
    </source>
</evidence>
<dbReference type="EMBL" id="JAHUVW010000001">
    <property type="protein sequence ID" value="MBV7672167.1"/>
    <property type="molecule type" value="Genomic_DNA"/>
</dbReference>
<dbReference type="InterPro" id="IPR010640">
    <property type="entry name" value="Low_temperature_requirement_A"/>
</dbReference>
<feature type="transmembrane region" description="Helical" evidence="2">
    <location>
        <begin position="98"/>
        <end position="117"/>
    </location>
</feature>
<feature type="transmembrane region" description="Helical" evidence="2">
    <location>
        <begin position="178"/>
        <end position="198"/>
    </location>
</feature>
<sequence length="419" mass="43793">MSDTDTDGERTGGLRVAMRGRDPDEEHRASTPLELLFDLTFVVAVSQAALQLHHSLAEGRLGPGVAAYAAVFFAIWWAWMNFTWFASAYDTDDVPYRLLTLVQMAGVLVLAAGVGSVFEDGDFTVVVLGYVLMRLALISQWARAAVAHHDGRAGALRYAVGVALVQVGWIARLWVPGAWAWPTFVVLVAAELAVPAWAEFHRRRTPWHPGHIAERYGLFTIIVLGEVILASFTAIRSVVAGRGLSASVLLVALGGLLLVFALWWIYFAVGEAVLSSLRTALTWGYGHYVVFAALAAIGAGLEAASAASEHHAHLSIRAAGLAVALPVALVLLVLGGLHRAGGTGTPGHAPLLAVGAAVVVVLGLCSPALGAGGAVLGMGLAVSATLAADLVVLRRRSGTPRTTPGHTEGPGRRGASGPS</sequence>
<protein>
    <submittedName>
        <fullName evidence="3">Low temperature requirement protein A</fullName>
    </submittedName>
</protein>
<feature type="transmembrane region" description="Helical" evidence="2">
    <location>
        <begin position="314"/>
        <end position="337"/>
    </location>
</feature>
<organism evidence="3 4">
    <name type="scientific">Streptomyces halstedii</name>
    <dbReference type="NCBI Taxonomy" id="1944"/>
    <lineage>
        <taxon>Bacteria</taxon>
        <taxon>Bacillati</taxon>
        <taxon>Actinomycetota</taxon>
        <taxon>Actinomycetes</taxon>
        <taxon>Kitasatosporales</taxon>
        <taxon>Streptomycetaceae</taxon>
        <taxon>Streptomyces</taxon>
    </lineage>
</organism>
<dbReference type="Pfam" id="PF06772">
    <property type="entry name" value="LtrA"/>
    <property type="match status" value="1"/>
</dbReference>
<feature type="transmembrane region" description="Helical" evidence="2">
    <location>
        <begin position="123"/>
        <end position="142"/>
    </location>
</feature>
<accession>A0ABS6TV47</accession>
<dbReference type="PANTHER" id="PTHR36840:SF1">
    <property type="entry name" value="BLL5714 PROTEIN"/>
    <property type="match status" value="1"/>
</dbReference>
<feature type="transmembrane region" description="Helical" evidence="2">
    <location>
        <begin position="65"/>
        <end position="86"/>
    </location>
</feature>
<keyword evidence="4" id="KW-1185">Reference proteome</keyword>
<feature type="transmembrane region" description="Helical" evidence="2">
    <location>
        <begin position="375"/>
        <end position="393"/>
    </location>
</feature>
<reference evidence="3 4" key="1">
    <citation type="submission" date="2021-07" db="EMBL/GenBank/DDBJ databases">
        <title>Sequencing Streptomyces halstedii LGO-A4 genome an citrus endophytic actinomycete.</title>
        <authorList>
            <person name="Samborskyy M."/>
            <person name="Scott N."/>
            <person name="Deglau R."/>
            <person name="Dickens S."/>
            <person name="Oliveira L.G."/>
        </authorList>
    </citation>
    <scope>NUCLEOTIDE SEQUENCE [LARGE SCALE GENOMIC DNA]</scope>
    <source>
        <strain evidence="3 4">LGO-A4</strain>
    </source>
</reference>
<keyword evidence="2" id="KW-0812">Transmembrane</keyword>
<dbReference type="RefSeq" id="WP_228870947.1">
    <property type="nucleotide sequence ID" value="NZ_JAHUVW010000001.1"/>
</dbReference>
<feature type="region of interest" description="Disordered" evidence="1">
    <location>
        <begin position="1"/>
        <end position="26"/>
    </location>
</feature>
<feature type="transmembrane region" description="Helical" evidence="2">
    <location>
        <begin position="288"/>
        <end position="308"/>
    </location>
</feature>
<dbReference type="Proteomes" id="UP000735541">
    <property type="component" value="Unassembled WGS sequence"/>
</dbReference>
<feature type="transmembrane region" description="Helical" evidence="2">
    <location>
        <begin position="218"/>
        <end position="239"/>
    </location>
</feature>